<evidence type="ECO:0000256" key="3">
    <source>
        <dbReference type="ARBA" id="ARBA00023034"/>
    </source>
</evidence>
<gene>
    <name evidence="8" type="ORF">INT43_003968</name>
</gene>
<evidence type="ECO:0000259" key="7">
    <source>
        <dbReference type="PROSITE" id="PS51865"/>
    </source>
</evidence>
<keyword evidence="5" id="KW-0862">Zinc</keyword>
<protein>
    <recommendedName>
        <fullName evidence="7">PDZ GRASP-type domain-containing protein</fullName>
    </recommendedName>
</protein>
<dbReference type="Pfam" id="PF04495">
    <property type="entry name" value="GRASP55_65"/>
    <property type="match status" value="2"/>
</dbReference>
<dbReference type="AlphaFoldDB" id="A0A8H7PTB8"/>
<dbReference type="InterPro" id="IPR036034">
    <property type="entry name" value="PDZ_sf"/>
</dbReference>
<evidence type="ECO:0000256" key="2">
    <source>
        <dbReference type="ARBA" id="ARBA00022737"/>
    </source>
</evidence>
<keyword evidence="3" id="KW-0333">Golgi apparatus</keyword>
<reference evidence="8" key="1">
    <citation type="submission" date="2020-12" db="EMBL/GenBank/DDBJ databases">
        <title>Metabolic potential, ecology and presence of endohyphal bacteria is reflected in genomic diversity of Mucoromycotina.</title>
        <authorList>
            <person name="Muszewska A."/>
            <person name="Okrasinska A."/>
            <person name="Steczkiewicz K."/>
            <person name="Drgas O."/>
            <person name="Orlowska M."/>
            <person name="Perlinska-Lenart U."/>
            <person name="Aleksandrzak-Piekarczyk T."/>
            <person name="Szatraj K."/>
            <person name="Zielenkiewicz U."/>
            <person name="Pilsyk S."/>
            <person name="Malc E."/>
            <person name="Mieczkowski P."/>
            <person name="Kruszewska J.S."/>
            <person name="Biernat P."/>
            <person name="Pawlowska J."/>
        </authorList>
    </citation>
    <scope>NUCLEOTIDE SEQUENCE</scope>
    <source>
        <strain evidence="8">WA0000067209</strain>
    </source>
</reference>
<evidence type="ECO:0000256" key="1">
    <source>
        <dbReference type="ARBA" id="ARBA00004394"/>
    </source>
</evidence>
<dbReference type="InterPro" id="IPR007583">
    <property type="entry name" value="GRASP55_65"/>
</dbReference>
<dbReference type="Proteomes" id="UP000654370">
    <property type="component" value="Unassembled WGS sequence"/>
</dbReference>
<evidence type="ECO:0000256" key="5">
    <source>
        <dbReference type="PIRSR" id="PIRSR607583-1"/>
    </source>
</evidence>
<evidence type="ECO:0000256" key="4">
    <source>
        <dbReference type="ARBA" id="ARBA00023136"/>
    </source>
</evidence>
<dbReference type="GO" id="GO:0007030">
    <property type="term" value="P:Golgi organization"/>
    <property type="evidence" value="ECO:0007669"/>
    <property type="project" value="TreeGrafter"/>
</dbReference>
<dbReference type="FunFam" id="2.30.42.10:FF:000026">
    <property type="entry name" value="Golgi reassembly stacking protein 2"/>
    <property type="match status" value="1"/>
</dbReference>
<keyword evidence="9" id="KW-1185">Reference proteome</keyword>
<organism evidence="8 9">
    <name type="scientific">Mortierella isabellina</name>
    <name type="common">Filamentous fungus</name>
    <name type="synonym">Umbelopsis isabellina</name>
    <dbReference type="NCBI Taxonomy" id="91625"/>
    <lineage>
        <taxon>Eukaryota</taxon>
        <taxon>Fungi</taxon>
        <taxon>Fungi incertae sedis</taxon>
        <taxon>Mucoromycota</taxon>
        <taxon>Mucoromycotina</taxon>
        <taxon>Umbelopsidomycetes</taxon>
        <taxon>Umbelopsidales</taxon>
        <taxon>Umbelopsidaceae</taxon>
        <taxon>Umbelopsis</taxon>
    </lineage>
</organism>
<evidence type="ECO:0000256" key="6">
    <source>
        <dbReference type="SAM" id="MobiDB-lite"/>
    </source>
</evidence>
<dbReference type="EMBL" id="JAEPQZ010000006">
    <property type="protein sequence ID" value="KAG2180179.1"/>
    <property type="molecule type" value="Genomic_DNA"/>
</dbReference>
<dbReference type="PANTHER" id="PTHR12893">
    <property type="entry name" value="GOLGI REASSEMBLY STACKING PROTEIN GRASP"/>
    <property type="match status" value="1"/>
</dbReference>
<name>A0A8H7PTB8_MORIS</name>
<dbReference type="InterPro" id="IPR024958">
    <property type="entry name" value="GRASP_PDZ"/>
</dbReference>
<dbReference type="Gene3D" id="2.30.42.10">
    <property type="match status" value="2"/>
</dbReference>
<dbReference type="SUPFAM" id="SSF50156">
    <property type="entry name" value="PDZ domain-like"/>
    <property type="match status" value="2"/>
</dbReference>
<dbReference type="GO" id="GO:0000139">
    <property type="term" value="C:Golgi membrane"/>
    <property type="evidence" value="ECO:0007669"/>
    <property type="project" value="UniProtKB-SubCell"/>
</dbReference>
<dbReference type="PROSITE" id="PS51865">
    <property type="entry name" value="PDZ_GRASP"/>
    <property type="match status" value="2"/>
</dbReference>
<feature type="binding site" evidence="5">
    <location>
        <position position="12"/>
    </location>
    <ligand>
        <name>Zn(2+)</name>
        <dbReference type="ChEBI" id="CHEBI:29105"/>
    </ligand>
</feature>
<proteinExistence type="predicted"/>
<feature type="binding site" evidence="5">
    <location>
        <position position="104"/>
    </location>
    <ligand>
        <name>Zn(2+)</name>
        <dbReference type="ChEBI" id="CHEBI:29105"/>
    </ligand>
</feature>
<feature type="domain" description="PDZ GRASP-type" evidence="7">
    <location>
        <begin position="112"/>
        <end position="201"/>
    </location>
</feature>
<sequence length="392" mass="43118">MGGVQSGEEGRHGFHVKENSPAYHAGIEQFFDYIIGINGHKLDGGNSELLQEQFAQNVDKSVVLDVYSSKEQSVREVTIVPSRSWHTPGKPEETSLIGCSIRFCSYENAGEHVWHVLEVAENSPAEMAGVIPHTDYIIGSPHMTLRSEDDFYTLVEESLGKPLRLYLYNTEWDSCREVIIIPNHEWGGQGSLGCDVGYGLLHRIPRRQPKVTSSYENNPAEHESSSSQMYSNTIFSTPDYQPSDALSNNTTHFEEAISVTTPDEASSSAIAPAPVAATAQLNTPVHTEVENPVLPMDVPATPITETQTNTSKKESPTIAEATPVENLLSKQLEESKLSENVSAAFQQPPVTKPDVEELAAIPTFESNISPFQQRHVAKVDEEEFPVIPAFAD</sequence>
<accession>A0A8H7PTB8</accession>
<feature type="region of interest" description="Disordered" evidence="6">
    <location>
        <begin position="209"/>
        <end position="229"/>
    </location>
</feature>
<evidence type="ECO:0000313" key="9">
    <source>
        <dbReference type="Proteomes" id="UP000654370"/>
    </source>
</evidence>
<comment type="caution">
    <text evidence="8">The sequence shown here is derived from an EMBL/GenBank/DDBJ whole genome shotgun (WGS) entry which is preliminary data.</text>
</comment>
<evidence type="ECO:0000313" key="8">
    <source>
        <dbReference type="EMBL" id="KAG2180179.1"/>
    </source>
</evidence>
<keyword evidence="5" id="KW-0479">Metal-binding</keyword>
<keyword evidence="2" id="KW-0677">Repeat</keyword>
<keyword evidence="4" id="KW-0472">Membrane</keyword>
<dbReference type="OrthoDB" id="3318at2759"/>
<dbReference type="PANTHER" id="PTHR12893:SF0">
    <property type="entry name" value="GRASP65"/>
    <property type="match status" value="1"/>
</dbReference>
<comment type="subcellular location">
    <subcellularLocation>
        <location evidence="1">Golgi apparatus membrane</location>
    </subcellularLocation>
</comment>
<feature type="domain" description="PDZ GRASP-type" evidence="7">
    <location>
        <begin position="9"/>
        <end position="106"/>
    </location>
</feature>
<dbReference type="GO" id="GO:0046872">
    <property type="term" value="F:metal ion binding"/>
    <property type="evidence" value="ECO:0007669"/>
    <property type="project" value="UniProtKB-KW"/>
</dbReference>